<dbReference type="InterPro" id="IPR006674">
    <property type="entry name" value="HD_domain"/>
</dbReference>
<dbReference type="SUPFAM" id="SSF54791">
    <property type="entry name" value="Eukaryotic type KH-domain (KH-domain type I)"/>
    <property type="match status" value="1"/>
</dbReference>
<dbReference type="GO" id="GO:0016787">
    <property type="term" value="F:hydrolase activity"/>
    <property type="evidence" value="ECO:0007669"/>
    <property type="project" value="UniProtKB-KW"/>
</dbReference>
<dbReference type="EMBL" id="PFQK01000057">
    <property type="protein sequence ID" value="PJC81652.1"/>
    <property type="molecule type" value="Genomic_DNA"/>
</dbReference>
<evidence type="ECO:0000256" key="7">
    <source>
        <dbReference type="SAM" id="Coils"/>
    </source>
</evidence>
<keyword evidence="2 5" id="KW-0255">Endonuclease</keyword>
<dbReference type="Pfam" id="PF00013">
    <property type="entry name" value="KH_1"/>
    <property type="match status" value="1"/>
</dbReference>
<comment type="similarity">
    <text evidence="5">Belongs to the RNase Y family.</text>
</comment>
<proteinExistence type="inferred from homology"/>
<dbReference type="Pfam" id="PF01966">
    <property type="entry name" value="HD"/>
    <property type="match status" value="1"/>
</dbReference>
<dbReference type="SUPFAM" id="SSF109604">
    <property type="entry name" value="HD-domain/PDEase-like"/>
    <property type="match status" value="1"/>
</dbReference>
<dbReference type="PANTHER" id="PTHR12826">
    <property type="entry name" value="RIBONUCLEASE Y"/>
    <property type="match status" value="1"/>
</dbReference>
<dbReference type="NCBIfam" id="TIGR03319">
    <property type="entry name" value="RNase_Y"/>
    <property type="match status" value="1"/>
</dbReference>
<evidence type="ECO:0000313" key="9">
    <source>
        <dbReference type="EMBL" id="PJC81652.1"/>
    </source>
</evidence>
<keyword evidence="1 5" id="KW-0540">Nuclease</keyword>
<dbReference type="SMART" id="SM00471">
    <property type="entry name" value="HDc"/>
    <property type="match status" value="1"/>
</dbReference>
<dbReference type="CDD" id="cd00077">
    <property type="entry name" value="HDc"/>
    <property type="match status" value="1"/>
</dbReference>
<dbReference type="HAMAP" id="MF_00335">
    <property type="entry name" value="RNase_Y"/>
    <property type="match status" value="1"/>
</dbReference>
<feature type="domain" description="HD" evidence="8">
    <location>
        <begin position="307"/>
        <end position="399"/>
    </location>
</feature>
<keyword evidence="4 5" id="KW-0694">RNA-binding</keyword>
<evidence type="ECO:0000313" key="10">
    <source>
        <dbReference type="Proteomes" id="UP000229370"/>
    </source>
</evidence>
<dbReference type="CDD" id="cd22431">
    <property type="entry name" value="KH-I_RNaseY"/>
    <property type="match status" value="1"/>
</dbReference>
<dbReference type="InterPro" id="IPR004087">
    <property type="entry name" value="KH_dom"/>
</dbReference>
<dbReference type="EC" id="3.1.-.-" evidence="5 6"/>
<dbReference type="InterPro" id="IPR017705">
    <property type="entry name" value="Ribonuclease_Y"/>
</dbReference>
<sequence length="492" mass="56552">MFQNIFKNLFQNKQRVEEEKEKIRQQTKEITLRAQEEALRIKQEAEREARKITNEAKVDLAKAIEAEKRLARRDQQIGDKNKEREELKEKLEREKVAVQKLQKDLEEKREAILQKLEKVAQMSKDQAKNLMLSGWEEKLKGEIAKKIKQTQEELKQKADDIAKQILAETMRYGAIDYVAEFTLSTVTLPNEDYKGRIIGKDGRNVRAFELATGVDVDLEEEKVIRLSSFDAIRREVAKIALERLIKDGRIQPERIEEIVKKTKEEIEKVIFRAGEELAHKVSVYNLPTEIIKLLGKFKYRYSYGQNMIAHTLEETRIGVALAHELKADVNVVKLGCLLHDIGKVITDKEGSHIDLGVSLAKKYRFPQKVVDCIAAHHEDIPFPTVESIIVYIADAVSGGRPGARHEDFEEYLKRIKTIEEAAKSKKGVKEAYALQAGRELRVIVKPEEIGDDEATVLAEKVKEELEKKFEVFPGQIKVTVIREFRTETTTKI</sequence>
<dbReference type="GO" id="GO:0003723">
    <property type="term" value="F:RNA binding"/>
    <property type="evidence" value="ECO:0007669"/>
    <property type="project" value="UniProtKB-UniRule"/>
</dbReference>
<name>A0A2M8GM80_9BACT</name>
<dbReference type="Gene3D" id="3.30.1370.10">
    <property type="entry name" value="K Homology domain, type 1"/>
    <property type="match status" value="1"/>
</dbReference>
<evidence type="ECO:0000256" key="6">
    <source>
        <dbReference type="NCBIfam" id="TIGR03319"/>
    </source>
</evidence>
<dbReference type="PROSITE" id="PS50084">
    <property type="entry name" value="KH_TYPE_1"/>
    <property type="match status" value="1"/>
</dbReference>
<dbReference type="PROSITE" id="PS51831">
    <property type="entry name" value="HD"/>
    <property type="match status" value="1"/>
</dbReference>
<dbReference type="NCBIfam" id="TIGR00277">
    <property type="entry name" value="HDIG"/>
    <property type="match status" value="1"/>
</dbReference>
<evidence type="ECO:0000256" key="2">
    <source>
        <dbReference type="ARBA" id="ARBA00022759"/>
    </source>
</evidence>
<dbReference type="InterPro" id="IPR036612">
    <property type="entry name" value="KH_dom_type_1_sf"/>
</dbReference>
<keyword evidence="3 5" id="KW-0378">Hydrolase</keyword>
<dbReference type="GO" id="GO:0005886">
    <property type="term" value="C:plasma membrane"/>
    <property type="evidence" value="ECO:0007669"/>
    <property type="project" value="UniProtKB-UniRule"/>
</dbReference>
<keyword evidence="7" id="KW-0175">Coiled coil</keyword>
<dbReference type="InterPro" id="IPR022711">
    <property type="entry name" value="RNase_Y_N"/>
</dbReference>
<evidence type="ECO:0000256" key="4">
    <source>
        <dbReference type="ARBA" id="ARBA00022884"/>
    </source>
</evidence>
<dbReference type="SMART" id="SM00322">
    <property type="entry name" value="KH"/>
    <property type="match status" value="1"/>
</dbReference>
<dbReference type="InterPro" id="IPR004088">
    <property type="entry name" value="KH_dom_type_1"/>
</dbReference>
<organism evidence="9 10">
    <name type="scientific">Candidatus Roizmanbacteria bacterium CG_4_8_14_3_um_filter_36_10</name>
    <dbReference type="NCBI Taxonomy" id="1974834"/>
    <lineage>
        <taxon>Bacteria</taxon>
        <taxon>Candidatus Roizmaniibacteriota</taxon>
    </lineage>
</organism>
<evidence type="ECO:0000256" key="1">
    <source>
        <dbReference type="ARBA" id="ARBA00022722"/>
    </source>
</evidence>
<dbReference type="InterPro" id="IPR006675">
    <property type="entry name" value="HDIG_dom"/>
</dbReference>
<dbReference type="Proteomes" id="UP000229370">
    <property type="component" value="Unassembled WGS sequence"/>
</dbReference>
<comment type="caution">
    <text evidence="9">The sequence shown here is derived from an EMBL/GenBank/DDBJ whole genome shotgun (WGS) entry which is preliminary data.</text>
</comment>
<evidence type="ECO:0000256" key="3">
    <source>
        <dbReference type="ARBA" id="ARBA00022801"/>
    </source>
</evidence>
<dbReference type="Pfam" id="PF12072">
    <property type="entry name" value="RNase_Y_N"/>
    <property type="match status" value="1"/>
</dbReference>
<gene>
    <name evidence="5 9" type="primary">rny</name>
    <name evidence="9" type="ORF">CO007_03565</name>
</gene>
<dbReference type="InterPro" id="IPR003607">
    <property type="entry name" value="HD/PDEase_dom"/>
</dbReference>
<comment type="function">
    <text evidence="5">Endoribonuclease that initiates mRNA decay.</text>
</comment>
<dbReference type="AlphaFoldDB" id="A0A2M8GM80"/>
<evidence type="ECO:0000259" key="8">
    <source>
        <dbReference type="PROSITE" id="PS51831"/>
    </source>
</evidence>
<reference evidence="10" key="1">
    <citation type="submission" date="2017-09" db="EMBL/GenBank/DDBJ databases">
        <title>Depth-based differentiation of microbial function through sediment-hosted aquifers and enrichment of novel symbionts in the deep terrestrial subsurface.</title>
        <authorList>
            <person name="Probst A.J."/>
            <person name="Ladd B."/>
            <person name="Jarett J.K."/>
            <person name="Geller-Mcgrath D.E."/>
            <person name="Sieber C.M.K."/>
            <person name="Emerson J.B."/>
            <person name="Anantharaman K."/>
            <person name="Thomas B.C."/>
            <person name="Malmstrom R."/>
            <person name="Stieglmeier M."/>
            <person name="Klingl A."/>
            <person name="Woyke T."/>
            <person name="Ryan C.M."/>
            <person name="Banfield J.F."/>
        </authorList>
    </citation>
    <scope>NUCLEOTIDE SEQUENCE [LARGE SCALE GENOMIC DNA]</scope>
</reference>
<evidence type="ECO:0000256" key="5">
    <source>
        <dbReference type="HAMAP-Rule" id="MF_00335"/>
    </source>
</evidence>
<dbReference type="PANTHER" id="PTHR12826:SF15">
    <property type="entry name" value="RIBONUCLEASE Y"/>
    <property type="match status" value="1"/>
</dbReference>
<dbReference type="GO" id="GO:0006402">
    <property type="term" value="P:mRNA catabolic process"/>
    <property type="evidence" value="ECO:0007669"/>
    <property type="project" value="UniProtKB-UniRule"/>
</dbReference>
<accession>A0A2M8GM80</accession>
<protein>
    <recommendedName>
        <fullName evidence="5 6">Ribonuclease Y</fullName>
        <shortName evidence="5">RNase Y</shortName>
        <ecNumber evidence="5 6">3.1.-.-</ecNumber>
    </recommendedName>
</protein>
<feature type="coiled-coil region" evidence="7">
    <location>
        <begin position="6"/>
        <end position="164"/>
    </location>
</feature>
<dbReference type="Gene3D" id="1.10.3210.10">
    <property type="entry name" value="Hypothetical protein af1432"/>
    <property type="match status" value="1"/>
</dbReference>
<dbReference type="GO" id="GO:0004521">
    <property type="term" value="F:RNA endonuclease activity"/>
    <property type="evidence" value="ECO:0007669"/>
    <property type="project" value="UniProtKB-UniRule"/>
</dbReference>